<dbReference type="AlphaFoldDB" id="A0A0C9T8M2"/>
<feature type="coiled-coil region" evidence="1">
    <location>
        <begin position="38"/>
        <end position="79"/>
    </location>
</feature>
<sequence length="180" mass="20818">MVQTDTGVDFTKDETILRLLKTPYFPRYTHKQSLHVAVEEQTKMISVIEEKIIELKSQLESLEKERDAGNKKLQNARGLLVPVRKIPVEILSEIFCWVAEKPGYIDRFFPDKAWKHSSLMKPRSISRPLLFLGVCKLWRSVALDTPRLFTHIHLEGRCSGTLSEVVKFYVDHSRTLPLTV</sequence>
<organism evidence="2 3">
    <name type="scientific">Sphaerobolus stellatus (strain SS14)</name>
    <dbReference type="NCBI Taxonomy" id="990650"/>
    <lineage>
        <taxon>Eukaryota</taxon>
        <taxon>Fungi</taxon>
        <taxon>Dikarya</taxon>
        <taxon>Basidiomycota</taxon>
        <taxon>Agaricomycotina</taxon>
        <taxon>Agaricomycetes</taxon>
        <taxon>Phallomycetidae</taxon>
        <taxon>Geastrales</taxon>
        <taxon>Sphaerobolaceae</taxon>
        <taxon>Sphaerobolus</taxon>
    </lineage>
</organism>
<reference evidence="2 3" key="1">
    <citation type="submission" date="2014-06" db="EMBL/GenBank/DDBJ databases">
        <title>Evolutionary Origins and Diversification of the Mycorrhizal Mutualists.</title>
        <authorList>
            <consortium name="DOE Joint Genome Institute"/>
            <consortium name="Mycorrhizal Genomics Consortium"/>
            <person name="Kohler A."/>
            <person name="Kuo A."/>
            <person name="Nagy L.G."/>
            <person name="Floudas D."/>
            <person name="Copeland A."/>
            <person name="Barry K.W."/>
            <person name="Cichocki N."/>
            <person name="Veneault-Fourrey C."/>
            <person name="LaButti K."/>
            <person name="Lindquist E.A."/>
            <person name="Lipzen A."/>
            <person name="Lundell T."/>
            <person name="Morin E."/>
            <person name="Murat C."/>
            <person name="Riley R."/>
            <person name="Ohm R."/>
            <person name="Sun H."/>
            <person name="Tunlid A."/>
            <person name="Henrissat B."/>
            <person name="Grigoriev I.V."/>
            <person name="Hibbett D.S."/>
            <person name="Martin F."/>
        </authorList>
    </citation>
    <scope>NUCLEOTIDE SEQUENCE [LARGE SCALE GENOMIC DNA]</scope>
    <source>
        <strain evidence="2 3">SS14</strain>
    </source>
</reference>
<dbReference type="HOGENOM" id="CLU_018544_3_2_1"/>
<dbReference type="Proteomes" id="UP000054279">
    <property type="component" value="Unassembled WGS sequence"/>
</dbReference>
<accession>A0A0C9T8M2</accession>
<dbReference type="EMBL" id="KN837419">
    <property type="protein sequence ID" value="KIJ25363.1"/>
    <property type="molecule type" value="Genomic_DNA"/>
</dbReference>
<protein>
    <recommendedName>
        <fullName evidence="4">F-box domain-containing protein</fullName>
    </recommendedName>
</protein>
<keyword evidence="3" id="KW-1185">Reference proteome</keyword>
<evidence type="ECO:0000313" key="3">
    <source>
        <dbReference type="Proteomes" id="UP000054279"/>
    </source>
</evidence>
<gene>
    <name evidence="2" type="ORF">M422DRAFT_216809</name>
</gene>
<keyword evidence="1" id="KW-0175">Coiled coil</keyword>
<evidence type="ECO:0000256" key="1">
    <source>
        <dbReference type="SAM" id="Coils"/>
    </source>
</evidence>
<proteinExistence type="predicted"/>
<feature type="non-terminal residue" evidence="2">
    <location>
        <position position="180"/>
    </location>
</feature>
<name>A0A0C9T8M2_SPHS4</name>
<evidence type="ECO:0008006" key="4">
    <source>
        <dbReference type="Google" id="ProtNLM"/>
    </source>
</evidence>
<evidence type="ECO:0000313" key="2">
    <source>
        <dbReference type="EMBL" id="KIJ25363.1"/>
    </source>
</evidence>
<dbReference type="OrthoDB" id="2884925at2759"/>